<sequence length="491" mass="57320">MVRIRLTYIISGISFLLLLLILFFIQKREGKLIIKEEEIEKLPYEEEIVEGKKVKEYWMGVYIRGEKIGYVETREVEKTSGFEINQRMIIQAIMLGEKKRVTAQTIVNTDKDFRLESFDFLLFSPDQEMKLRGERIGTKLKIYYKERFEEIELGEVAFLPVTLEAFLKEKKIKEGEKISFRMFDPSVKQVADAILFHKGKEKIDYKNKKIETDVYEYEFAGIKQRIYLKDNEIIKEELPFDMVLLKEEKNEAIKISEKPIDILFKYAVKPKGKKISLNAKKIVYKLSNIDPSILDLELGNQKIIEKGDDYAIIEIEKPYLEEIKDLNINEELKRYLKPTLFIQSDNSEIRDSAIKWARGENYTEKSRNLMHKVFSYLSKEASVTIPSAIEVLHNKKGDCNEHSILYASLLRAIGIPSEIVVGLIYQEGYFWYHAWNAVYLNKWVFVDPTYFEFPASCLHIMLKMGEIEKQAEVAGIVGKIEIEIIEVSEGS</sequence>
<accession>A0A7V3ZSD3</accession>
<dbReference type="Pfam" id="PF01841">
    <property type="entry name" value="Transglut_core"/>
    <property type="match status" value="1"/>
</dbReference>
<dbReference type="AlphaFoldDB" id="A0A7V3ZSD3"/>
<evidence type="ECO:0000256" key="1">
    <source>
        <dbReference type="SAM" id="Phobius"/>
    </source>
</evidence>
<evidence type="ECO:0000259" key="2">
    <source>
        <dbReference type="SMART" id="SM00460"/>
    </source>
</evidence>
<feature type="transmembrane region" description="Helical" evidence="1">
    <location>
        <begin position="6"/>
        <end position="25"/>
    </location>
</feature>
<dbReference type="SMART" id="SM00460">
    <property type="entry name" value="TGc"/>
    <property type="match status" value="1"/>
</dbReference>
<organism evidence="3">
    <name type="scientific">candidate division WOR-3 bacterium</name>
    <dbReference type="NCBI Taxonomy" id="2052148"/>
    <lineage>
        <taxon>Bacteria</taxon>
        <taxon>Bacteria division WOR-3</taxon>
    </lineage>
</organism>
<gene>
    <name evidence="3" type="ORF">ENU72_00615</name>
</gene>
<dbReference type="PANTHER" id="PTHR33490:SF3">
    <property type="entry name" value="CONSERVED INTEGRAL MEMBRANE PROTEIN"/>
    <property type="match status" value="1"/>
</dbReference>
<dbReference type="Gene3D" id="3.10.620.30">
    <property type="match status" value="1"/>
</dbReference>
<dbReference type="SUPFAM" id="SSF54001">
    <property type="entry name" value="Cysteine proteinases"/>
    <property type="match status" value="1"/>
</dbReference>
<keyword evidence="1" id="KW-0472">Membrane</keyword>
<comment type="caution">
    <text evidence="3">The sequence shown here is derived from an EMBL/GenBank/DDBJ whole genome shotgun (WGS) entry which is preliminary data.</text>
</comment>
<keyword evidence="1" id="KW-0812">Transmembrane</keyword>
<reference evidence="3" key="1">
    <citation type="journal article" date="2020" name="mSystems">
        <title>Genome- and Community-Level Interaction Insights into Carbon Utilization and Element Cycling Functions of Hydrothermarchaeota in Hydrothermal Sediment.</title>
        <authorList>
            <person name="Zhou Z."/>
            <person name="Liu Y."/>
            <person name="Xu W."/>
            <person name="Pan J."/>
            <person name="Luo Z.H."/>
            <person name="Li M."/>
        </authorList>
    </citation>
    <scope>NUCLEOTIDE SEQUENCE [LARGE SCALE GENOMIC DNA]</scope>
    <source>
        <strain evidence="3">SpSt-695</strain>
    </source>
</reference>
<dbReference type="InterPro" id="IPR002931">
    <property type="entry name" value="Transglutaminase-like"/>
</dbReference>
<name>A0A7V3ZSD3_UNCW3</name>
<proteinExistence type="predicted"/>
<protein>
    <submittedName>
        <fullName evidence="3">Transglutaminase domain-containing protein</fullName>
    </submittedName>
</protein>
<dbReference type="EMBL" id="DTDP01000023">
    <property type="protein sequence ID" value="HGK53511.1"/>
    <property type="molecule type" value="Genomic_DNA"/>
</dbReference>
<dbReference type="InterPro" id="IPR038765">
    <property type="entry name" value="Papain-like_cys_pep_sf"/>
</dbReference>
<keyword evidence="1" id="KW-1133">Transmembrane helix</keyword>
<evidence type="ECO:0000313" key="3">
    <source>
        <dbReference type="EMBL" id="HGK53511.1"/>
    </source>
</evidence>
<dbReference type="PANTHER" id="PTHR33490">
    <property type="entry name" value="BLR5614 PROTEIN-RELATED"/>
    <property type="match status" value="1"/>
</dbReference>
<feature type="domain" description="Transglutaminase-like" evidence="2">
    <location>
        <begin position="391"/>
        <end position="450"/>
    </location>
</feature>